<sequence>MTPRLQNKVCIITGTGSSMGRAAALKFAQEGATIVGCDVSAPRASETETAVQAIGGNMISLAPCDLTMPEGCGRLVNFTIERFGRIDVLCINASMAYLEWRQGVPMEHCNNNYSQEYNLIHLMTGVARPHLKKTGGAVVNVGSIDGCVSPLPQGKTKQDILDLNCHLALRDRDAGIRVNYISPGKIGMFETDPLLRDPFRGDPMGKVMLGRCGRPEEVVAVACFLASSEASYITAADIKVDGGMTAW</sequence>
<dbReference type="InterPro" id="IPR036291">
    <property type="entry name" value="NAD(P)-bd_dom_sf"/>
</dbReference>
<proteinExistence type="predicted"/>
<dbReference type="Proteomes" id="UP000184073">
    <property type="component" value="Unassembled WGS sequence"/>
</dbReference>
<reference evidence="2" key="1">
    <citation type="journal article" date="2017" name="Genome Biol.">
        <title>Comparative genomics reveals high biological diversity and specific adaptations in the industrially and medically important fungal genus Aspergillus.</title>
        <authorList>
            <person name="de Vries R.P."/>
            <person name="Riley R."/>
            <person name="Wiebenga A."/>
            <person name="Aguilar-Osorio G."/>
            <person name="Amillis S."/>
            <person name="Uchima C.A."/>
            <person name="Anderluh G."/>
            <person name="Asadollahi M."/>
            <person name="Askin M."/>
            <person name="Barry K."/>
            <person name="Battaglia E."/>
            <person name="Bayram O."/>
            <person name="Benocci T."/>
            <person name="Braus-Stromeyer S.A."/>
            <person name="Caldana C."/>
            <person name="Canovas D."/>
            <person name="Cerqueira G.C."/>
            <person name="Chen F."/>
            <person name="Chen W."/>
            <person name="Choi C."/>
            <person name="Clum A."/>
            <person name="Dos Santos R.A."/>
            <person name="Damasio A.R."/>
            <person name="Diallinas G."/>
            <person name="Emri T."/>
            <person name="Fekete E."/>
            <person name="Flipphi M."/>
            <person name="Freyberg S."/>
            <person name="Gallo A."/>
            <person name="Gournas C."/>
            <person name="Habgood R."/>
            <person name="Hainaut M."/>
            <person name="Harispe M.L."/>
            <person name="Henrissat B."/>
            <person name="Hilden K.S."/>
            <person name="Hope R."/>
            <person name="Hossain A."/>
            <person name="Karabika E."/>
            <person name="Karaffa L."/>
            <person name="Karanyi Z."/>
            <person name="Krasevec N."/>
            <person name="Kuo A."/>
            <person name="Kusch H."/>
            <person name="LaButti K."/>
            <person name="Lagendijk E.L."/>
            <person name="Lapidus A."/>
            <person name="Levasseur A."/>
            <person name="Lindquist E."/>
            <person name="Lipzen A."/>
            <person name="Logrieco A.F."/>
            <person name="MacCabe A."/>
            <person name="Maekelae M.R."/>
            <person name="Malavazi I."/>
            <person name="Melin P."/>
            <person name="Meyer V."/>
            <person name="Mielnichuk N."/>
            <person name="Miskei M."/>
            <person name="Molnar A.P."/>
            <person name="Mule G."/>
            <person name="Ngan C.Y."/>
            <person name="Orejas M."/>
            <person name="Orosz E."/>
            <person name="Ouedraogo J.P."/>
            <person name="Overkamp K.M."/>
            <person name="Park H.-S."/>
            <person name="Perrone G."/>
            <person name="Piumi F."/>
            <person name="Punt P.J."/>
            <person name="Ram A.F."/>
            <person name="Ramon A."/>
            <person name="Rauscher S."/>
            <person name="Record E."/>
            <person name="Riano-Pachon D.M."/>
            <person name="Robert V."/>
            <person name="Roehrig J."/>
            <person name="Ruller R."/>
            <person name="Salamov A."/>
            <person name="Salih N.S."/>
            <person name="Samson R.A."/>
            <person name="Sandor E."/>
            <person name="Sanguinetti M."/>
            <person name="Schuetze T."/>
            <person name="Sepcic K."/>
            <person name="Shelest E."/>
            <person name="Sherlock G."/>
            <person name="Sophianopoulou V."/>
            <person name="Squina F.M."/>
            <person name="Sun H."/>
            <person name="Susca A."/>
            <person name="Todd R.B."/>
            <person name="Tsang A."/>
            <person name="Unkles S.E."/>
            <person name="van de Wiele N."/>
            <person name="van Rossen-Uffink D."/>
            <person name="Oliveira J.V."/>
            <person name="Vesth T.C."/>
            <person name="Visser J."/>
            <person name="Yu J.-H."/>
            <person name="Zhou M."/>
            <person name="Andersen M.R."/>
            <person name="Archer D.B."/>
            <person name="Baker S.E."/>
            <person name="Benoit I."/>
            <person name="Brakhage A.A."/>
            <person name="Braus G.H."/>
            <person name="Fischer R."/>
            <person name="Frisvad J.C."/>
            <person name="Goldman G.H."/>
            <person name="Houbraken J."/>
            <person name="Oakley B."/>
            <person name="Pocsi I."/>
            <person name="Scazzocchio C."/>
            <person name="Seiboth B."/>
            <person name="vanKuyk P.A."/>
            <person name="Wortman J."/>
            <person name="Dyer P.S."/>
            <person name="Grigoriev I.V."/>
        </authorList>
    </citation>
    <scope>NUCLEOTIDE SEQUENCE [LARGE SCALE GENOMIC DNA]</scope>
    <source>
        <strain evidence="2">CBS 583.65</strain>
    </source>
</reference>
<dbReference type="SUPFAM" id="SSF51735">
    <property type="entry name" value="NAD(P)-binding Rossmann-fold domains"/>
    <property type="match status" value="1"/>
</dbReference>
<name>A0A1L9PK18_ASPVE</name>
<dbReference type="STRING" id="1036611.A0A1L9PK18"/>
<organism evidence="1 2">
    <name type="scientific">Aspergillus versicolor CBS 583.65</name>
    <dbReference type="NCBI Taxonomy" id="1036611"/>
    <lineage>
        <taxon>Eukaryota</taxon>
        <taxon>Fungi</taxon>
        <taxon>Dikarya</taxon>
        <taxon>Ascomycota</taxon>
        <taxon>Pezizomycotina</taxon>
        <taxon>Eurotiomycetes</taxon>
        <taxon>Eurotiomycetidae</taxon>
        <taxon>Eurotiales</taxon>
        <taxon>Aspergillaceae</taxon>
        <taxon>Aspergillus</taxon>
        <taxon>Aspergillus subgen. Nidulantes</taxon>
    </lineage>
</organism>
<accession>A0A1L9PK18</accession>
<dbReference type="PANTHER" id="PTHR43975:SF2">
    <property type="entry name" value="EG:BACR7A4.14 PROTEIN-RELATED"/>
    <property type="match status" value="1"/>
</dbReference>
<evidence type="ECO:0000313" key="1">
    <source>
        <dbReference type="EMBL" id="OJJ01868.1"/>
    </source>
</evidence>
<evidence type="ECO:0000313" key="2">
    <source>
        <dbReference type="Proteomes" id="UP000184073"/>
    </source>
</evidence>
<dbReference type="PANTHER" id="PTHR43975">
    <property type="entry name" value="ZGC:101858"/>
    <property type="match status" value="1"/>
</dbReference>
<dbReference type="InterPro" id="IPR002347">
    <property type="entry name" value="SDR_fam"/>
</dbReference>
<dbReference type="VEuPathDB" id="FungiDB:ASPVEDRAFT_83393"/>
<dbReference type="AlphaFoldDB" id="A0A1L9PK18"/>
<protein>
    <submittedName>
        <fullName evidence="1">Uncharacterized protein</fullName>
    </submittedName>
</protein>
<dbReference type="RefSeq" id="XP_040667630.1">
    <property type="nucleotide sequence ID" value="XM_040817372.1"/>
</dbReference>
<dbReference type="PRINTS" id="PR00081">
    <property type="entry name" value="GDHRDH"/>
</dbReference>
<dbReference type="Gene3D" id="3.40.50.720">
    <property type="entry name" value="NAD(P)-binding Rossmann-like Domain"/>
    <property type="match status" value="1"/>
</dbReference>
<gene>
    <name evidence="1" type="ORF">ASPVEDRAFT_83393</name>
</gene>
<dbReference type="EMBL" id="KV878128">
    <property type="protein sequence ID" value="OJJ01868.1"/>
    <property type="molecule type" value="Genomic_DNA"/>
</dbReference>
<dbReference type="GeneID" id="63732883"/>
<dbReference type="OrthoDB" id="47007at2759"/>
<dbReference type="Pfam" id="PF13561">
    <property type="entry name" value="adh_short_C2"/>
    <property type="match status" value="1"/>
</dbReference>
<keyword evidence="2" id="KW-1185">Reference proteome</keyword>